<evidence type="ECO:0000256" key="4">
    <source>
        <dbReference type="ARBA" id="ARBA00022722"/>
    </source>
</evidence>
<evidence type="ECO:0000256" key="1">
    <source>
        <dbReference type="ARBA" id="ARBA00001968"/>
    </source>
</evidence>
<keyword evidence="5" id="KW-0479">Metal-binding</keyword>
<dbReference type="GO" id="GO:0046872">
    <property type="term" value="F:metal ion binding"/>
    <property type="evidence" value="ECO:0007669"/>
    <property type="project" value="UniProtKB-KW"/>
</dbReference>
<name>A0A6A3JF91_9STRA</name>
<dbReference type="InterPro" id="IPR027806">
    <property type="entry name" value="HARBI1_dom"/>
</dbReference>
<comment type="similarity">
    <text evidence="3">Belongs to the HARBI1 family.</text>
</comment>
<dbReference type="InterPro" id="IPR045249">
    <property type="entry name" value="HARBI1-like"/>
</dbReference>
<evidence type="ECO:0000256" key="7">
    <source>
        <dbReference type="ARBA" id="ARBA00023242"/>
    </source>
</evidence>
<reference evidence="10 11" key="1">
    <citation type="submission" date="2018-09" db="EMBL/GenBank/DDBJ databases">
        <title>Genomic investigation of the strawberry pathogen Phytophthora fragariae indicates pathogenicity is determined by transcriptional variation in three key races.</title>
        <authorList>
            <person name="Adams T.M."/>
            <person name="Armitage A.D."/>
            <person name="Sobczyk M.K."/>
            <person name="Bates H.J."/>
            <person name="Dunwell J.M."/>
            <person name="Nellist C.F."/>
            <person name="Harrison R.J."/>
        </authorList>
    </citation>
    <scope>NUCLEOTIDE SEQUENCE [LARGE SCALE GENOMIC DNA]</scope>
    <source>
        <strain evidence="10 11">SCRP245</strain>
    </source>
</reference>
<evidence type="ECO:0000256" key="8">
    <source>
        <dbReference type="SAM" id="MobiDB-lite"/>
    </source>
</evidence>
<dbReference type="GO" id="GO:0016787">
    <property type="term" value="F:hydrolase activity"/>
    <property type="evidence" value="ECO:0007669"/>
    <property type="project" value="UniProtKB-KW"/>
</dbReference>
<sequence length="458" mass="51850">MLWGGNEGCSASEDGGEDGVDSDVDMDVTEEAQGAIDETQGLVEGVASDLVEVDDIDPPLMLMDDYGDEDLLLLCFLLVTVVVVLSQLDGRSVRRPPGEVVVVRSDFFPRLKANRSLKAYRRTVRCSPDSFDKLQALLEPLYYRKYGLPGKNTQYTFDYGLAVLLTYYGNGCGQDEDGIGGAANQLGMSRTAALRYIQKLEELLYGMMDDVVYFPAPTADEEWDDLVEGFSARGGDFPDVACIFDGTIVRTRRPNEHLGFYDKSGKPSYNCLAAIDYRNKFRYIGVFSGSNSDQSMWNQSEVLGARARHICPPGINWLGDSGFKIWPFLMVPYDERRGKRLTRKQRCYNYHLSSTRILVECVFGKLKARFKVTHGVTDRRSHQTNARMICVTVVLHNLLVDIGDKEEFDIARNDEERKQARGVMNAYNQYWDRTKSEVQLAESKRDSYANYFYQNDNE</sequence>
<gene>
    <name evidence="10" type="ORF">PF011_g16981</name>
</gene>
<feature type="region of interest" description="Disordered" evidence="8">
    <location>
        <begin position="1"/>
        <end position="23"/>
    </location>
</feature>
<evidence type="ECO:0000313" key="10">
    <source>
        <dbReference type="EMBL" id="KAE8993829.1"/>
    </source>
</evidence>
<evidence type="ECO:0000259" key="9">
    <source>
        <dbReference type="Pfam" id="PF13359"/>
    </source>
</evidence>
<evidence type="ECO:0000313" key="11">
    <source>
        <dbReference type="Proteomes" id="UP000460718"/>
    </source>
</evidence>
<dbReference type="Pfam" id="PF13359">
    <property type="entry name" value="DDE_Tnp_4"/>
    <property type="match status" value="1"/>
</dbReference>
<keyword evidence="6" id="KW-0378">Hydrolase</keyword>
<evidence type="ECO:0000256" key="5">
    <source>
        <dbReference type="ARBA" id="ARBA00022723"/>
    </source>
</evidence>
<organism evidence="10 11">
    <name type="scientific">Phytophthora fragariae</name>
    <dbReference type="NCBI Taxonomy" id="53985"/>
    <lineage>
        <taxon>Eukaryota</taxon>
        <taxon>Sar</taxon>
        <taxon>Stramenopiles</taxon>
        <taxon>Oomycota</taxon>
        <taxon>Peronosporomycetes</taxon>
        <taxon>Peronosporales</taxon>
        <taxon>Peronosporaceae</taxon>
        <taxon>Phytophthora</taxon>
    </lineage>
</organism>
<keyword evidence="4" id="KW-0540">Nuclease</keyword>
<evidence type="ECO:0000256" key="2">
    <source>
        <dbReference type="ARBA" id="ARBA00004123"/>
    </source>
</evidence>
<dbReference type="GO" id="GO:0004518">
    <property type="term" value="F:nuclease activity"/>
    <property type="evidence" value="ECO:0007669"/>
    <property type="project" value="UniProtKB-KW"/>
</dbReference>
<protein>
    <recommendedName>
        <fullName evidence="9">DDE Tnp4 domain-containing protein</fullName>
    </recommendedName>
</protein>
<evidence type="ECO:0000256" key="3">
    <source>
        <dbReference type="ARBA" id="ARBA00006958"/>
    </source>
</evidence>
<dbReference type="Proteomes" id="UP000460718">
    <property type="component" value="Unassembled WGS sequence"/>
</dbReference>
<dbReference type="AlphaFoldDB" id="A0A6A3JF91"/>
<comment type="cofactor">
    <cofactor evidence="1">
        <name>a divalent metal cation</name>
        <dbReference type="ChEBI" id="CHEBI:60240"/>
    </cofactor>
</comment>
<comment type="subcellular location">
    <subcellularLocation>
        <location evidence="2">Nucleus</location>
    </subcellularLocation>
</comment>
<proteinExistence type="inferred from homology"/>
<dbReference type="PANTHER" id="PTHR22930:SF85">
    <property type="entry name" value="GH03217P-RELATED"/>
    <property type="match status" value="1"/>
</dbReference>
<dbReference type="GO" id="GO:0005634">
    <property type="term" value="C:nucleus"/>
    <property type="evidence" value="ECO:0007669"/>
    <property type="project" value="UniProtKB-SubCell"/>
</dbReference>
<dbReference type="EMBL" id="QXFW01001252">
    <property type="protein sequence ID" value="KAE8993829.1"/>
    <property type="molecule type" value="Genomic_DNA"/>
</dbReference>
<feature type="compositionally biased region" description="Acidic residues" evidence="8">
    <location>
        <begin position="14"/>
        <end position="23"/>
    </location>
</feature>
<keyword evidence="7" id="KW-0539">Nucleus</keyword>
<accession>A0A6A3JF91</accession>
<feature type="domain" description="DDE Tnp4" evidence="9">
    <location>
        <begin position="245"/>
        <end position="397"/>
    </location>
</feature>
<dbReference type="PANTHER" id="PTHR22930">
    <property type="match status" value="1"/>
</dbReference>
<evidence type="ECO:0000256" key="6">
    <source>
        <dbReference type="ARBA" id="ARBA00022801"/>
    </source>
</evidence>
<comment type="caution">
    <text evidence="10">The sequence shown here is derived from an EMBL/GenBank/DDBJ whole genome shotgun (WGS) entry which is preliminary data.</text>
</comment>